<name>A0A8J4PXW2_9MYCE</name>
<proteinExistence type="predicted"/>
<gene>
    <name evidence="1" type="ORF">CYY_002847</name>
</gene>
<protein>
    <submittedName>
        <fullName evidence="1">Uncharacterized protein</fullName>
    </submittedName>
</protein>
<sequence length="590" mass="68515">MIRNGHFGILEEKVRRGYTLSLDLDFTELLFRVKHRDTFVALFERYRAHMTQDGHLAPWCLGQAVTDNNLVALEYMVQKRYYAQGRYNLADEVFIKKDELDPKILRLLFESRLFRPQPCTISNFTFKYSQETFDVFGEYVQKIEAFRSDTAAKEAIQAMLRVPVPRQWFKALYPLFKPVDFDIEGVDIASIEILDPDLLVYLHQSSALSTELLQKIKINLRNVRIEHVDILERAIECGIIEQNEVKDLLKLFMKRNIGLTVHLLERFPDYEMDSSEHSVLRRSIDVYKDQLVWRLLDRGLDLGANTWMGKSLLHGPPDQFIELWNRLSDGDMGINDAALESLFKSCNLKALYFILDKGYSFEKDKFFSNQHLIGLLKITHADSFDFLKLLISRSDISFSQQDFHQLLVKAGGTYCSNLAAFKIFQLAYSKSATSIDQPAILDIYKKAIVKGNLFVVRFLDNCPNLVLTLTELDVIPDVNFDMVVYFTQEHKNTYIQTILASTKYLAKAIQYNDIAVSKYLLTHYKRERIDPLVKYIAQTRNLPILVYIHNHMSTLFTAKPASFQPVYDQAVLIKNETIVNFFKNYMKKGK</sequence>
<dbReference type="AlphaFoldDB" id="A0A8J4PXW2"/>
<accession>A0A8J4PXW2</accession>
<keyword evidence="2" id="KW-1185">Reference proteome</keyword>
<organism evidence="1 2">
    <name type="scientific">Polysphondylium violaceum</name>
    <dbReference type="NCBI Taxonomy" id="133409"/>
    <lineage>
        <taxon>Eukaryota</taxon>
        <taxon>Amoebozoa</taxon>
        <taxon>Evosea</taxon>
        <taxon>Eumycetozoa</taxon>
        <taxon>Dictyostelia</taxon>
        <taxon>Dictyosteliales</taxon>
        <taxon>Dictyosteliaceae</taxon>
        <taxon>Polysphondylium</taxon>
    </lineage>
</organism>
<comment type="caution">
    <text evidence="1">The sequence shown here is derived from an EMBL/GenBank/DDBJ whole genome shotgun (WGS) entry which is preliminary data.</text>
</comment>
<dbReference type="Proteomes" id="UP000695562">
    <property type="component" value="Unassembled WGS sequence"/>
</dbReference>
<dbReference type="EMBL" id="AJWJ01000083">
    <property type="protein sequence ID" value="KAF2075861.1"/>
    <property type="molecule type" value="Genomic_DNA"/>
</dbReference>
<reference evidence="1" key="1">
    <citation type="submission" date="2020-01" db="EMBL/GenBank/DDBJ databases">
        <title>Development of genomics and gene disruption for Polysphondylium violaceum indicates a role for the polyketide synthase stlB in stalk morphogenesis.</title>
        <authorList>
            <person name="Narita B."/>
            <person name="Kawabe Y."/>
            <person name="Kin K."/>
            <person name="Saito T."/>
            <person name="Gibbs R."/>
            <person name="Kuspa A."/>
            <person name="Muzny D."/>
            <person name="Queller D."/>
            <person name="Richards S."/>
            <person name="Strassman J."/>
            <person name="Sucgang R."/>
            <person name="Worley K."/>
            <person name="Schaap P."/>
        </authorList>
    </citation>
    <scope>NUCLEOTIDE SEQUENCE</scope>
    <source>
        <strain evidence="1">QSvi11</strain>
    </source>
</reference>
<evidence type="ECO:0000313" key="1">
    <source>
        <dbReference type="EMBL" id="KAF2075861.1"/>
    </source>
</evidence>
<evidence type="ECO:0000313" key="2">
    <source>
        <dbReference type="Proteomes" id="UP000695562"/>
    </source>
</evidence>